<dbReference type="EMBL" id="JANPWB010000006">
    <property type="protein sequence ID" value="KAJ1175387.1"/>
    <property type="molecule type" value="Genomic_DNA"/>
</dbReference>
<feature type="region of interest" description="Disordered" evidence="1">
    <location>
        <begin position="1"/>
        <end position="23"/>
    </location>
</feature>
<sequence length="128" mass="14859">MELVNPLNLPHERADGEVPRGHFSKRHAIAMELKETERRCMRHHRGVRRERRHGRREGSWLHRGKRGKRAGKKRQGGDRGALHTKRSDRRKTATKFSVGTRQPATSPEGRGWSRYGPVYRPGARFGHK</sequence>
<comment type="caution">
    <text evidence="2">The sequence shown here is derived from an EMBL/GenBank/DDBJ whole genome shotgun (WGS) entry which is preliminary data.</text>
</comment>
<protein>
    <submittedName>
        <fullName evidence="2">Uncharacterized protein</fullName>
    </submittedName>
</protein>
<feature type="compositionally biased region" description="Basic residues" evidence="1">
    <location>
        <begin position="82"/>
        <end position="93"/>
    </location>
</feature>
<name>A0AAV7TFP4_PLEWA</name>
<reference evidence="2" key="1">
    <citation type="journal article" date="2022" name="bioRxiv">
        <title>Sequencing and chromosome-scale assembly of the giantPleurodeles waltlgenome.</title>
        <authorList>
            <person name="Brown T."/>
            <person name="Elewa A."/>
            <person name="Iarovenko S."/>
            <person name="Subramanian E."/>
            <person name="Araus A.J."/>
            <person name="Petzold A."/>
            <person name="Susuki M."/>
            <person name="Suzuki K.-i.T."/>
            <person name="Hayashi T."/>
            <person name="Toyoda A."/>
            <person name="Oliveira C."/>
            <person name="Osipova E."/>
            <person name="Leigh N.D."/>
            <person name="Simon A."/>
            <person name="Yun M.H."/>
        </authorList>
    </citation>
    <scope>NUCLEOTIDE SEQUENCE</scope>
    <source>
        <strain evidence="2">20211129_DDA</strain>
        <tissue evidence="2">Liver</tissue>
    </source>
</reference>
<evidence type="ECO:0000313" key="2">
    <source>
        <dbReference type="EMBL" id="KAJ1175387.1"/>
    </source>
</evidence>
<feature type="compositionally biased region" description="Basic residues" evidence="1">
    <location>
        <begin position="62"/>
        <end position="74"/>
    </location>
</feature>
<keyword evidence="3" id="KW-1185">Reference proteome</keyword>
<feature type="compositionally biased region" description="Polar residues" evidence="1">
    <location>
        <begin position="94"/>
        <end position="105"/>
    </location>
</feature>
<feature type="region of interest" description="Disordered" evidence="1">
    <location>
        <begin position="35"/>
        <end position="128"/>
    </location>
</feature>
<feature type="compositionally biased region" description="Basic residues" evidence="1">
    <location>
        <begin position="40"/>
        <end position="55"/>
    </location>
</feature>
<accession>A0AAV7TFP4</accession>
<proteinExistence type="predicted"/>
<evidence type="ECO:0000256" key="1">
    <source>
        <dbReference type="SAM" id="MobiDB-lite"/>
    </source>
</evidence>
<dbReference type="AlphaFoldDB" id="A0AAV7TFP4"/>
<organism evidence="2 3">
    <name type="scientific">Pleurodeles waltl</name>
    <name type="common">Iberian ribbed newt</name>
    <dbReference type="NCBI Taxonomy" id="8319"/>
    <lineage>
        <taxon>Eukaryota</taxon>
        <taxon>Metazoa</taxon>
        <taxon>Chordata</taxon>
        <taxon>Craniata</taxon>
        <taxon>Vertebrata</taxon>
        <taxon>Euteleostomi</taxon>
        <taxon>Amphibia</taxon>
        <taxon>Batrachia</taxon>
        <taxon>Caudata</taxon>
        <taxon>Salamandroidea</taxon>
        <taxon>Salamandridae</taxon>
        <taxon>Pleurodelinae</taxon>
        <taxon>Pleurodeles</taxon>
    </lineage>
</organism>
<evidence type="ECO:0000313" key="3">
    <source>
        <dbReference type="Proteomes" id="UP001066276"/>
    </source>
</evidence>
<gene>
    <name evidence="2" type="ORF">NDU88_000675</name>
</gene>
<feature type="compositionally biased region" description="Basic and acidic residues" evidence="1">
    <location>
        <begin position="10"/>
        <end position="20"/>
    </location>
</feature>
<dbReference type="Proteomes" id="UP001066276">
    <property type="component" value="Chromosome 3_2"/>
</dbReference>